<reference evidence="3 4" key="1">
    <citation type="journal article" date="2019" name="Int. J. Syst. Evol. Microbiol.">
        <title>The Global Catalogue of Microorganisms (GCM) 10K type strain sequencing project: providing services to taxonomists for standard genome sequencing and annotation.</title>
        <authorList>
            <consortium name="The Broad Institute Genomics Platform"/>
            <consortium name="The Broad Institute Genome Sequencing Center for Infectious Disease"/>
            <person name="Wu L."/>
            <person name="Ma J."/>
        </authorList>
    </citation>
    <scope>NUCLEOTIDE SEQUENCE [LARGE SCALE GENOMIC DNA]</scope>
    <source>
        <strain evidence="3 4">JCM 14326</strain>
    </source>
</reference>
<feature type="domain" description="Type VII secretion system protein EssD-like" evidence="2">
    <location>
        <begin position="226"/>
        <end position="348"/>
    </location>
</feature>
<evidence type="ECO:0000256" key="1">
    <source>
        <dbReference type="SAM" id="MobiDB-lite"/>
    </source>
</evidence>
<evidence type="ECO:0000313" key="3">
    <source>
        <dbReference type="EMBL" id="GAA1863351.1"/>
    </source>
</evidence>
<dbReference type="InterPro" id="IPR044929">
    <property type="entry name" value="DNA/RNA_non-sp_Endonuclease_sf"/>
</dbReference>
<organism evidence="3 4">
    <name type="scientific">Myceligenerans crystallogenes</name>
    <dbReference type="NCBI Taxonomy" id="316335"/>
    <lineage>
        <taxon>Bacteria</taxon>
        <taxon>Bacillati</taxon>
        <taxon>Actinomycetota</taxon>
        <taxon>Actinomycetes</taxon>
        <taxon>Micrococcales</taxon>
        <taxon>Promicromonosporaceae</taxon>
        <taxon>Myceligenerans</taxon>
    </lineage>
</organism>
<dbReference type="InterPro" id="IPR044927">
    <property type="entry name" value="Endonuclea_NS_2"/>
</dbReference>
<feature type="compositionally biased region" description="Polar residues" evidence="1">
    <location>
        <begin position="79"/>
        <end position="88"/>
    </location>
</feature>
<gene>
    <name evidence="3" type="ORF">GCM10009751_21500</name>
</gene>
<accession>A0ABN2NG08</accession>
<comment type="caution">
    <text evidence="3">The sequence shown here is derived from an EMBL/GenBank/DDBJ whole genome shotgun (WGS) entry which is preliminary data.</text>
</comment>
<sequence>MYGADVTALRTLADQIDRGSELLDGTVTTVEAAMPDPFAWNGPDAEGFRTAWEGGHAARLRATAAVLGEVAARVRANADAQQATSEDLSGTGGSGGFPRETSPAAEGAAELRFRPVAFVAGRQDPGAGAGAAADTADMAGTGTAAEQYPPPDVERTVRVDEPPERTAFGASTGLEPNTAYEVTDRGTFYTDGSGRVVHVETGYGRTGDLNHDLIEPQPDATYVVGDDHVFRTDGQGRTVEAHATDLGFGEADRSSSIQQRIGDQGGDGYDGGHLIGNQFGGGPEDINLVPMLEEINRGSGDTFYATEMRLREALEGDPPSDVELHVYPGYGDDGPVPSTIAVEYSIDGESERKEFDND</sequence>
<evidence type="ECO:0000313" key="4">
    <source>
        <dbReference type="Proteomes" id="UP001501094"/>
    </source>
</evidence>
<feature type="region of interest" description="Disordered" evidence="1">
    <location>
        <begin position="78"/>
        <end position="105"/>
    </location>
</feature>
<dbReference type="EMBL" id="BAAANL010000004">
    <property type="protein sequence ID" value="GAA1863351.1"/>
    <property type="molecule type" value="Genomic_DNA"/>
</dbReference>
<keyword evidence="4" id="KW-1185">Reference proteome</keyword>
<dbReference type="Gene3D" id="1.10.287.1060">
    <property type="entry name" value="ESAT-6-like"/>
    <property type="match status" value="1"/>
</dbReference>
<dbReference type="Gene3D" id="3.40.570.10">
    <property type="entry name" value="Extracellular Endonuclease, subunit A"/>
    <property type="match status" value="1"/>
</dbReference>
<protein>
    <recommendedName>
        <fullName evidence="2">Type VII secretion system protein EssD-like domain-containing protein</fullName>
    </recommendedName>
</protein>
<dbReference type="Proteomes" id="UP001501094">
    <property type="component" value="Unassembled WGS sequence"/>
</dbReference>
<dbReference type="Pfam" id="PF13930">
    <property type="entry name" value="Endonuclea_NS_2"/>
    <property type="match status" value="1"/>
</dbReference>
<evidence type="ECO:0000259" key="2">
    <source>
        <dbReference type="Pfam" id="PF13930"/>
    </source>
</evidence>
<name>A0ABN2NG08_9MICO</name>
<proteinExistence type="predicted"/>